<comment type="caution">
    <text evidence="1">The sequence shown here is derived from an EMBL/GenBank/DDBJ whole genome shotgun (WGS) entry which is preliminary data.</text>
</comment>
<dbReference type="EMBL" id="VSRR010029142">
    <property type="protein sequence ID" value="MPC69275.1"/>
    <property type="molecule type" value="Genomic_DNA"/>
</dbReference>
<dbReference type="OrthoDB" id="6354515at2759"/>
<reference evidence="1 2" key="1">
    <citation type="submission" date="2019-05" db="EMBL/GenBank/DDBJ databases">
        <title>Another draft genome of Portunus trituberculatus and its Hox gene families provides insights of decapod evolution.</title>
        <authorList>
            <person name="Jeong J.-H."/>
            <person name="Song I."/>
            <person name="Kim S."/>
            <person name="Choi T."/>
            <person name="Kim D."/>
            <person name="Ryu S."/>
            <person name="Kim W."/>
        </authorList>
    </citation>
    <scope>NUCLEOTIDE SEQUENCE [LARGE SCALE GENOMIC DNA]</scope>
    <source>
        <tissue evidence="1">Muscle</tissue>
    </source>
</reference>
<accession>A0A5B7HIB0</accession>
<organism evidence="1 2">
    <name type="scientific">Portunus trituberculatus</name>
    <name type="common">Swimming crab</name>
    <name type="synonym">Neptunus trituberculatus</name>
    <dbReference type="NCBI Taxonomy" id="210409"/>
    <lineage>
        <taxon>Eukaryota</taxon>
        <taxon>Metazoa</taxon>
        <taxon>Ecdysozoa</taxon>
        <taxon>Arthropoda</taxon>
        <taxon>Crustacea</taxon>
        <taxon>Multicrustacea</taxon>
        <taxon>Malacostraca</taxon>
        <taxon>Eumalacostraca</taxon>
        <taxon>Eucarida</taxon>
        <taxon>Decapoda</taxon>
        <taxon>Pleocyemata</taxon>
        <taxon>Brachyura</taxon>
        <taxon>Eubrachyura</taxon>
        <taxon>Portunoidea</taxon>
        <taxon>Portunidae</taxon>
        <taxon>Portuninae</taxon>
        <taxon>Portunus</taxon>
    </lineage>
</organism>
<protein>
    <submittedName>
        <fullName evidence="1">Uncharacterized protein</fullName>
    </submittedName>
</protein>
<proteinExistence type="predicted"/>
<evidence type="ECO:0000313" key="2">
    <source>
        <dbReference type="Proteomes" id="UP000324222"/>
    </source>
</evidence>
<sequence length="74" mass="8150">MSSFIHIPTAQDGSAIQIDKGSILTNSPPTVLLVYSPCLHQEMSVLSTKLQNKTMLKNSSIFSLDVGWNWKTIS</sequence>
<keyword evidence="2" id="KW-1185">Reference proteome</keyword>
<name>A0A5B7HIB0_PORTR</name>
<dbReference type="Proteomes" id="UP000324222">
    <property type="component" value="Unassembled WGS sequence"/>
</dbReference>
<dbReference type="AlphaFoldDB" id="A0A5B7HIB0"/>
<evidence type="ECO:0000313" key="1">
    <source>
        <dbReference type="EMBL" id="MPC69275.1"/>
    </source>
</evidence>
<gene>
    <name evidence="1" type="ORF">E2C01_063493</name>
</gene>